<feature type="domain" description="6-phosphogluconate dehydrogenase NADP-binding" evidence="1">
    <location>
        <begin position="1"/>
        <end position="106"/>
    </location>
</feature>
<dbReference type="AlphaFoldDB" id="W9GT99"/>
<accession>W9GT99</accession>
<dbReference type="RefSeq" id="WP_051514103.1">
    <property type="nucleotide sequence ID" value="NZ_AVFL01000060.1"/>
</dbReference>
<protein>
    <recommendedName>
        <fullName evidence="1">6-phosphogluconate dehydrogenase NADP-binding domain-containing protein</fullName>
    </recommendedName>
</protein>
<dbReference type="GO" id="GO:0050661">
    <property type="term" value="F:NADP binding"/>
    <property type="evidence" value="ECO:0007669"/>
    <property type="project" value="InterPro"/>
</dbReference>
<keyword evidence="3" id="KW-1185">Reference proteome</keyword>
<comment type="caution">
    <text evidence="2">The sequence shown here is derived from an EMBL/GenBank/DDBJ whole genome shotgun (WGS) entry which is preliminary data.</text>
</comment>
<evidence type="ECO:0000313" key="2">
    <source>
        <dbReference type="EMBL" id="EWY35916.1"/>
    </source>
</evidence>
<dbReference type="Gene3D" id="3.40.50.720">
    <property type="entry name" value="NAD(P)-binding Rossmann-like Domain"/>
    <property type="match status" value="1"/>
</dbReference>
<dbReference type="EMBL" id="AVFL01000060">
    <property type="protein sequence ID" value="EWY35916.1"/>
    <property type="molecule type" value="Genomic_DNA"/>
</dbReference>
<dbReference type="PANTHER" id="PTHR43580:SF2">
    <property type="entry name" value="CYTOKINE-LIKE NUCLEAR FACTOR N-PAC"/>
    <property type="match status" value="1"/>
</dbReference>
<dbReference type="Pfam" id="PF03446">
    <property type="entry name" value="NAD_binding_2"/>
    <property type="match status" value="1"/>
</dbReference>
<evidence type="ECO:0000259" key="1">
    <source>
        <dbReference type="Pfam" id="PF03446"/>
    </source>
</evidence>
<dbReference type="SUPFAM" id="SSF51735">
    <property type="entry name" value="NAD(P)-binding Rossmann-fold domains"/>
    <property type="match status" value="1"/>
</dbReference>
<dbReference type="InterPro" id="IPR006115">
    <property type="entry name" value="6PGDH_NADP-bd"/>
</dbReference>
<dbReference type="InterPro" id="IPR051265">
    <property type="entry name" value="HIBADH-related_NP60_sf"/>
</dbReference>
<dbReference type="PANTHER" id="PTHR43580">
    <property type="entry name" value="OXIDOREDUCTASE GLYR1-RELATED"/>
    <property type="match status" value="1"/>
</dbReference>
<dbReference type="InterPro" id="IPR036291">
    <property type="entry name" value="NAD(P)-bd_dom_sf"/>
</dbReference>
<evidence type="ECO:0000313" key="3">
    <source>
        <dbReference type="Proteomes" id="UP000019486"/>
    </source>
</evidence>
<name>W9GT99_9PROT</name>
<reference evidence="2 3" key="1">
    <citation type="submission" date="2013-08" db="EMBL/GenBank/DDBJ databases">
        <title>The genome sequence of Skermanella stibiiresistens.</title>
        <authorList>
            <person name="Zhu W."/>
            <person name="Wang G."/>
        </authorList>
    </citation>
    <scope>NUCLEOTIDE SEQUENCE [LARGE SCALE GENOMIC DNA]</scope>
    <source>
        <strain evidence="2 3">SB22</strain>
    </source>
</reference>
<organism evidence="2 3">
    <name type="scientific">Skermanella stibiiresistens SB22</name>
    <dbReference type="NCBI Taxonomy" id="1385369"/>
    <lineage>
        <taxon>Bacteria</taxon>
        <taxon>Pseudomonadati</taxon>
        <taxon>Pseudomonadota</taxon>
        <taxon>Alphaproteobacteria</taxon>
        <taxon>Rhodospirillales</taxon>
        <taxon>Azospirillaceae</taxon>
        <taxon>Skermanella</taxon>
    </lineage>
</organism>
<dbReference type="Proteomes" id="UP000019486">
    <property type="component" value="Unassembled WGS sequence"/>
</dbReference>
<dbReference type="OrthoDB" id="9812907at2"/>
<proteinExistence type="predicted"/>
<gene>
    <name evidence="2" type="ORF">N825_32205</name>
</gene>
<dbReference type="STRING" id="1385369.N825_32205"/>
<sequence>MGSGMADNIVAAGHQVTVWNRGRAKAEPFAARGAKVAADLAAAARAGTVMTMLANDAAVEAVVFGDGGLLAAGPDLLHISCSTVSVDLTARLAAAHAAAGQRFVSAQGKRSVVALDQALTAGFQFHGSNSFIRLAG</sequence>